<sequence>MGLEVLNKAATQMEPNVMDVAPTITLGDPITPIGVTSPNVKFMTNWATLQSSVLNSIHRMPPSIVLQSLLARTKIDCRVSITVVRYTYLIVVSGGPPTIVASSLGDFEPSAPFFHDCLQTLDHNTTHLNFPLHDTQTGSSLNLQSRSHDQHLGLANTSNFPTPTETNNFPQRTHTMTIRSMYQIFKPKQLHTVSKYPLSSTIEPTNVSQAISQPHWREVMSNELTALMKHRTWDIVLPPSNCKPVGCKWVF</sequence>
<dbReference type="EMBL" id="QGNW01001707">
    <property type="protein sequence ID" value="RVW32775.1"/>
    <property type="molecule type" value="Genomic_DNA"/>
</dbReference>
<proteinExistence type="predicted"/>
<evidence type="ECO:0000313" key="2">
    <source>
        <dbReference type="Proteomes" id="UP000288805"/>
    </source>
</evidence>
<dbReference type="Proteomes" id="UP000288805">
    <property type="component" value="Unassembled WGS sequence"/>
</dbReference>
<evidence type="ECO:0008006" key="3">
    <source>
        <dbReference type="Google" id="ProtNLM"/>
    </source>
</evidence>
<gene>
    <name evidence="1" type="ORF">CK203_116398</name>
</gene>
<organism evidence="1 2">
    <name type="scientific">Vitis vinifera</name>
    <name type="common">Grape</name>
    <dbReference type="NCBI Taxonomy" id="29760"/>
    <lineage>
        <taxon>Eukaryota</taxon>
        <taxon>Viridiplantae</taxon>
        <taxon>Streptophyta</taxon>
        <taxon>Embryophyta</taxon>
        <taxon>Tracheophyta</taxon>
        <taxon>Spermatophyta</taxon>
        <taxon>Magnoliopsida</taxon>
        <taxon>eudicotyledons</taxon>
        <taxon>Gunneridae</taxon>
        <taxon>Pentapetalae</taxon>
        <taxon>rosids</taxon>
        <taxon>Vitales</taxon>
        <taxon>Vitaceae</taxon>
        <taxon>Viteae</taxon>
        <taxon>Vitis</taxon>
    </lineage>
</organism>
<reference evidence="1 2" key="1">
    <citation type="journal article" date="2018" name="PLoS Genet.">
        <title>Population sequencing reveals clonal diversity and ancestral inbreeding in the grapevine cultivar Chardonnay.</title>
        <authorList>
            <person name="Roach M.J."/>
            <person name="Johnson D.L."/>
            <person name="Bohlmann J."/>
            <person name="van Vuuren H.J."/>
            <person name="Jones S.J."/>
            <person name="Pretorius I.S."/>
            <person name="Schmidt S.A."/>
            <person name="Borneman A.R."/>
        </authorList>
    </citation>
    <scope>NUCLEOTIDE SEQUENCE [LARGE SCALE GENOMIC DNA]</scope>
    <source>
        <strain evidence="2">cv. Chardonnay</strain>
        <tissue evidence="1">Leaf</tissue>
    </source>
</reference>
<evidence type="ECO:0000313" key="1">
    <source>
        <dbReference type="EMBL" id="RVW32775.1"/>
    </source>
</evidence>
<comment type="caution">
    <text evidence="1">The sequence shown here is derived from an EMBL/GenBank/DDBJ whole genome shotgun (WGS) entry which is preliminary data.</text>
</comment>
<dbReference type="AlphaFoldDB" id="A0A438DBF2"/>
<protein>
    <recommendedName>
        <fullName evidence="3">Mitochondrial protein</fullName>
    </recommendedName>
</protein>
<name>A0A438DBF2_VITVI</name>
<accession>A0A438DBF2</accession>